<reference evidence="5 6" key="1">
    <citation type="submission" date="2019-09" db="EMBL/GenBank/DDBJ databases">
        <title>A chromosome-level genome assembly of the Chinese tupelo Nyssa sinensis.</title>
        <authorList>
            <person name="Yang X."/>
            <person name="Kang M."/>
            <person name="Yang Y."/>
            <person name="Xiong H."/>
            <person name="Wang M."/>
            <person name="Zhang Z."/>
            <person name="Wang Z."/>
            <person name="Wu H."/>
            <person name="Ma T."/>
            <person name="Liu J."/>
            <person name="Xi Z."/>
        </authorList>
    </citation>
    <scope>NUCLEOTIDE SEQUENCE [LARGE SCALE GENOMIC DNA]</scope>
    <source>
        <strain evidence="5">J267</strain>
        <tissue evidence="5">Leaf</tissue>
    </source>
</reference>
<organism evidence="5 6">
    <name type="scientific">Nyssa sinensis</name>
    <dbReference type="NCBI Taxonomy" id="561372"/>
    <lineage>
        <taxon>Eukaryota</taxon>
        <taxon>Viridiplantae</taxon>
        <taxon>Streptophyta</taxon>
        <taxon>Embryophyta</taxon>
        <taxon>Tracheophyta</taxon>
        <taxon>Spermatophyta</taxon>
        <taxon>Magnoliopsida</taxon>
        <taxon>eudicotyledons</taxon>
        <taxon>Gunneridae</taxon>
        <taxon>Pentapetalae</taxon>
        <taxon>asterids</taxon>
        <taxon>Cornales</taxon>
        <taxon>Nyssaceae</taxon>
        <taxon>Nyssa</taxon>
    </lineage>
</organism>
<dbReference type="GO" id="GO:0016788">
    <property type="term" value="F:hydrolase activity, acting on ester bonds"/>
    <property type="evidence" value="ECO:0007669"/>
    <property type="project" value="InterPro"/>
</dbReference>
<name>A0A5J5A0I0_9ASTE</name>
<evidence type="ECO:0000256" key="3">
    <source>
        <dbReference type="ARBA" id="ARBA00022963"/>
    </source>
</evidence>
<dbReference type="AlphaFoldDB" id="A0A5J5A0I0"/>
<dbReference type="InterPro" id="IPR035669">
    <property type="entry name" value="SGNH_plant_lipase-like"/>
</dbReference>
<feature type="signal peptide" evidence="4">
    <location>
        <begin position="1"/>
        <end position="21"/>
    </location>
</feature>
<dbReference type="Pfam" id="PF00657">
    <property type="entry name" value="Lipase_GDSL"/>
    <property type="match status" value="1"/>
</dbReference>
<evidence type="ECO:0000313" key="5">
    <source>
        <dbReference type="EMBL" id="KAA8523664.1"/>
    </source>
</evidence>
<evidence type="ECO:0008006" key="7">
    <source>
        <dbReference type="Google" id="ProtNLM"/>
    </source>
</evidence>
<proteinExistence type="inferred from homology"/>
<accession>A0A5J5A0I0</accession>
<dbReference type="Proteomes" id="UP000325577">
    <property type="component" value="Linkage Group LG4"/>
</dbReference>
<sequence>MVSSVIFSFFFFSVFTFFCEAQKAPAIFVFGDSLVDVGNNNYLKLSIVKANFPPNGVDFPGKKPTGRFSNGKNPADFLAEKVGLPSPPPYLSISKSNKSMEFLTGVSFASGGAGIFTGTDELYDQAIPLAKQVDYYLAVYEDIVQQLGSAGAQDHLSKSLFAIVIGSNDLLAYIRSRKKTNPQQYVDQMVLNFKGLLKRMHDLGARKFVITGIGALGCTPRQRNHNKTGECNEQENRWSLMYNQGLKSMLQGLKSELKDINYSYFDTYRALLNFIQKPAIYGFSEVKAACCGLGNLKAQAPCVPISTYCNNRSDHLFWDIYHPTEAASRIFADIIFYGPQQYAFPMNLKQLIDA</sequence>
<dbReference type="InterPro" id="IPR036514">
    <property type="entry name" value="SGNH_hydro_sf"/>
</dbReference>
<gene>
    <name evidence="5" type="ORF">F0562_010087</name>
</gene>
<evidence type="ECO:0000256" key="4">
    <source>
        <dbReference type="SAM" id="SignalP"/>
    </source>
</evidence>
<dbReference type="EMBL" id="CM018047">
    <property type="protein sequence ID" value="KAA8523664.1"/>
    <property type="molecule type" value="Genomic_DNA"/>
</dbReference>
<evidence type="ECO:0000256" key="2">
    <source>
        <dbReference type="ARBA" id="ARBA00022801"/>
    </source>
</evidence>
<protein>
    <recommendedName>
        <fullName evidence="7">GDSL esterase/lipase At5g55050-like</fullName>
    </recommendedName>
</protein>
<dbReference type="PANTHER" id="PTHR45648">
    <property type="entry name" value="GDSL LIPASE/ACYLHYDROLASE FAMILY PROTEIN (AFU_ORTHOLOGUE AFUA_4G14700)"/>
    <property type="match status" value="1"/>
</dbReference>
<dbReference type="PANTHER" id="PTHR45648:SF106">
    <property type="entry name" value="ANTHER-SPECIFIC PROLINE-RICH PROTEIN APG"/>
    <property type="match status" value="1"/>
</dbReference>
<evidence type="ECO:0000313" key="6">
    <source>
        <dbReference type="Proteomes" id="UP000325577"/>
    </source>
</evidence>
<dbReference type="InterPro" id="IPR051058">
    <property type="entry name" value="GDSL_Est/Lipase"/>
</dbReference>
<feature type="chain" id="PRO_5023909080" description="GDSL esterase/lipase At5g55050-like" evidence="4">
    <location>
        <begin position="22"/>
        <end position="354"/>
    </location>
</feature>
<evidence type="ECO:0000256" key="1">
    <source>
        <dbReference type="ARBA" id="ARBA00008668"/>
    </source>
</evidence>
<keyword evidence="6" id="KW-1185">Reference proteome</keyword>
<dbReference type="InterPro" id="IPR001087">
    <property type="entry name" value="GDSL"/>
</dbReference>
<dbReference type="SUPFAM" id="SSF52266">
    <property type="entry name" value="SGNH hydrolase"/>
    <property type="match status" value="1"/>
</dbReference>
<keyword evidence="3" id="KW-0442">Lipid degradation</keyword>
<dbReference type="Gene3D" id="3.40.50.1110">
    <property type="entry name" value="SGNH hydrolase"/>
    <property type="match status" value="1"/>
</dbReference>
<comment type="similarity">
    <text evidence="1">Belongs to the 'GDSL' lipolytic enzyme family.</text>
</comment>
<dbReference type="GO" id="GO:0016042">
    <property type="term" value="P:lipid catabolic process"/>
    <property type="evidence" value="ECO:0007669"/>
    <property type="project" value="UniProtKB-KW"/>
</dbReference>
<keyword evidence="3" id="KW-0443">Lipid metabolism</keyword>
<keyword evidence="4" id="KW-0732">Signal</keyword>
<keyword evidence="2" id="KW-0378">Hydrolase</keyword>
<dbReference type="CDD" id="cd01837">
    <property type="entry name" value="SGNH_plant_lipase_like"/>
    <property type="match status" value="1"/>
</dbReference>
<dbReference type="OrthoDB" id="1600564at2759"/>